<evidence type="ECO:0008006" key="6">
    <source>
        <dbReference type="Google" id="ProtNLM"/>
    </source>
</evidence>
<dbReference type="Pfam" id="PF13478">
    <property type="entry name" value="XdhC_C"/>
    <property type="match status" value="1"/>
</dbReference>
<dbReference type="PANTHER" id="PTHR30388:SF4">
    <property type="entry name" value="MOLYBDENUM COFACTOR INSERTION CHAPERONE PAOD"/>
    <property type="match status" value="1"/>
</dbReference>
<feature type="domain" description="XdhC- CoxI" evidence="2">
    <location>
        <begin position="11"/>
        <end position="78"/>
    </location>
</feature>
<proteinExistence type="predicted"/>
<dbReference type="PANTHER" id="PTHR30388">
    <property type="entry name" value="ALDEHYDE OXIDOREDUCTASE MOLYBDENUM COFACTOR ASSEMBLY PROTEIN"/>
    <property type="match status" value="1"/>
</dbReference>
<dbReference type="Pfam" id="PF02625">
    <property type="entry name" value="XdhC_CoxI"/>
    <property type="match status" value="1"/>
</dbReference>
<evidence type="ECO:0000259" key="2">
    <source>
        <dbReference type="Pfam" id="PF02625"/>
    </source>
</evidence>
<protein>
    <recommendedName>
        <fullName evidence="6">XshC-Cox1 family protein</fullName>
    </recommendedName>
</protein>
<accession>A0A2I0SXI9</accession>
<name>A0A2I0SXI9_9ACTN</name>
<evidence type="ECO:0000313" key="4">
    <source>
        <dbReference type="EMBL" id="PKT74654.1"/>
    </source>
</evidence>
<evidence type="ECO:0000259" key="3">
    <source>
        <dbReference type="Pfam" id="PF13478"/>
    </source>
</evidence>
<feature type="compositionally biased region" description="Low complexity" evidence="1">
    <location>
        <begin position="238"/>
        <end position="252"/>
    </location>
</feature>
<sequence>MRDILPALYEWYAAGSPFGLATVVAVGHSAPREPGAAMAVGPDGEVVGSVSGGCVEGAVFELAREVTASGEARLETFGYGDEDAFAVGLTCGGEITLLVRRVSAADDPAFAVVAEAVAAGRPVTLATVTDGPAPRGATLAVRPRPDPPAEGPPPGTPGSAPRDRPPPGSPGSAAQDGPPPGSTDPDREVPGPPSGSPGPAGSTPGSPGPAGPDGAASEAVGPDRVTPGPPCAADPDHVVSGPPGAVTGPAGPHRAVTGPAGPDRGVSGSLGDVGLDGAVTADVRSGSAQGVTGLRHYGPDGERCGDDVTVFLHSFAPPPRMLVFGAIDHAAAVARVGGFLGYRVTVCDARPAFATPRRFPAGVEVVVDWPHRYLGGQATDERTVICVLTHDPKFDVPLLEEALCRPAAYIGAMGSRRTHDDRLERLRAAGVPERALSRLRSPVGLDLGARTPEEVAVSVAAEIVALRRGGSGVPLTERDGAVHPR</sequence>
<dbReference type="InterPro" id="IPR003777">
    <property type="entry name" value="XdhC_CoxI"/>
</dbReference>
<keyword evidence="5" id="KW-1185">Reference proteome</keyword>
<evidence type="ECO:0000313" key="5">
    <source>
        <dbReference type="Proteomes" id="UP000236178"/>
    </source>
</evidence>
<feature type="domain" description="XdhC Rossmann" evidence="3">
    <location>
        <begin position="321"/>
        <end position="463"/>
    </location>
</feature>
<reference evidence="4 5" key="1">
    <citation type="submission" date="2017-12" db="EMBL/GenBank/DDBJ databases">
        <title>Streptomyces populusis sp. nov., a novel endophytic actinobacterium isolated from stems of Populus adenopoda Maxim.</title>
        <authorList>
            <person name="Wang Z."/>
        </authorList>
    </citation>
    <scope>NUCLEOTIDE SEQUENCE [LARGE SCALE GENOMIC DNA]</scope>
    <source>
        <strain evidence="4 5">A249</strain>
    </source>
</reference>
<dbReference type="InterPro" id="IPR027051">
    <property type="entry name" value="XdhC_Rossmann_dom"/>
</dbReference>
<dbReference type="Proteomes" id="UP000236178">
    <property type="component" value="Unassembled WGS sequence"/>
</dbReference>
<dbReference type="AlphaFoldDB" id="A0A2I0SXI9"/>
<comment type="caution">
    <text evidence="4">The sequence shown here is derived from an EMBL/GenBank/DDBJ whole genome shotgun (WGS) entry which is preliminary data.</text>
</comment>
<feature type="region of interest" description="Disordered" evidence="1">
    <location>
        <begin position="126"/>
        <end position="270"/>
    </location>
</feature>
<organism evidence="4 5">
    <name type="scientific">Streptomyces populi</name>
    <dbReference type="NCBI Taxonomy" id="2058924"/>
    <lineage>
        <taxon>Bacteria</taxon>
        <taxon>Bacillati</taxon>
        <taxon>Actinomycetota</taxon>
        <taxon>Actinomycetes</taxon>
        <taxon>Kitasatosporales</taxon>
        <taxon>Streptomycetaceae</taxon>
        <taxon>Streptomyces</taxon>
    </lineage>
</organism>
<gene>
    <name evidence="4" type="ORF">CW362_01340</name>
</gene>
<dbReference type="EMBL" id="PJOS01000002">
    <property type="protein sequence ID" value="PKT74654.1"/>
    <property type="molecule type" value="Genomic_DNA"/>
</dbReference>
<dbReference type="InterPro" id="IPR052698">
    <property type="entry name" value="MoCofactor_Util/Proc"/>
</dbReference>
<feature type="compositionally biased region" description="Pro residues" evidence="1">
    <location>
        <begin position="146"/>
        <end position="156"/>
    </location>
</feature>
<dbReference type="Gene3D" id="3.40.50.720">
    <property type="entry name" value="NAD(P)-binding Rossmann-like Domain"/>
    <property type="match status" value="1"/>
</dbReference>
<evidence type="ECO:0000256" key="1">
    <source>
        <dbReference type="SAM" id="MobiDB-lite"/>
    </source>
</evidence>
<dbReference type="OrthoDB" id="9815497at2"/>